<reference evidence="2" key="1">
    <citation type="submission" date="2021-01" db="EMBL/GenBank/DDBJ databases">
        <authorList>
            <person name="Kaushik A."/>
        </authorList>
    </citation>
    <scope>NUCLEOTIDE SEQUENCE</scope>
    <source>
        <strain evidence="2">AG3-T5</strain>
    </source>
</reference>
<feature type="transmembrane region" description="Helical" evidence="1">
    <location>
        <begin position="90"/>
        <end position="111"/>
    </location>
</feature>
<comment type="caution">
    <text evidence="2">The sequence shown here is derived from an EMBL/GenBank/DDBJ whole genome shotgun (WGS) entry which is preliminary data.</text>
</comment>
<feature type="transmembrane region" description="Helical" evidence="1">
    <location>
        <begin position="58"/>
        <end position="78"/>
    </location>
</feature>
<evidence type="ECO:0000313" key="2">
    <source>
        <dbReference type="EMBL" id="CAE6464122.1"/>
    </source>
</evidence>
<protein>
    <recommendedName>
        <fullName evidence="4">Transmembrane protein</fullName>
    </recommendedName>
</protein>
<keyword evidence="1" id="KW-1133">Transmembrane helix</keyword>
<organism evidence="2 3">
    <name type="scientific">Rhizoctonia solani</name>
    <dbReference type="NCBI Taxonomy" id="456999"/>
    <lineage>
        <taxon>Eukaryota</taxon>
        <taxon>Fungi</taxon>
        <taxon>Dikarya</taxon>
        <taxon>Basidiomycota</taxon>
        <taxon>Agaricomycotina</taxon>
        <taxon>Agaricomycetes</taxon>
        <taxon>Cantharellales</taxon>
        <taxon>Ceratobasidiaceae</taxon>
        <taxon>Rhizoctonia</taxon>
    </lineage>
</organism>
<name>A0A8H3BS30_9AGAM</name>
<accession>A0A8H3BS30</accession>
<dbReference type="AlphaFoldDB" id="A0A8H3BS30"/>
<evidence type="ECO:0000256" key="1">
    <source>
        <dbReference type="SAM" id="Phobius"/>
    </source>
</evidence>
<feature type="transmembrane region" description="Helical" evidence="1">
    <location>
        <begin position="123"/>
        <end position="146"/>
    </location>
</feature>
<gene>
    <name evidence="2" type="ORF">RDB_LOCUS159054</name>
</gene>
<evidence type="ECO:0000313" key="3">
    <source>
        <dbReference type="Proteomes" id="UP000663841"/>
    </source>
</evidence>
<sequence>MDSKHINSHMEPPIQASPYPFPSMSSNPSLTKWIIASLWLATNCFSFNMSNFGVGSYWVIPSALVVTAFHHGYMLRFLRRNPGQAIPRKYFYTFPLVLLLWVAGAAVSFWFGSYLLLWQEYYVGLQVTVSTIIGGGLSVIEAGLVIELWRRCAKLKPNGMAGALPLGSIDNFDRSGAKP</sequence>
<proteinExistence type="predicted"/>
<keyword evidence="1" id="KW-0812">Transmembrane</keyword>
<dbReference type="Proteomes" id="UP000663841">
    <property type="component" value="Unassembled WGS sequence"/>
</dbReference>
<dbReference type="EMBL" id="CAJMWW010000296">
    <property type="protein sequence ID" value="CAE6464122.1"/>
    <property type="molecule type" value="Genomic_DNA"/>
</dbReference>
<evidence type="ECO:0008006" key="4">
    <source>
        <dbReference type="Google" id="ProtNLM"/>
    </source>
</evidence>
<keyword evidence="1" id="KW-0472">Membrane</keyword>